<evidence type="ECO:0000313" key="2">
    <source>
        <dbReference type="Proteomes" id="UP000054107"/>
    </source>
</evidence>
<sequence length="90" mass="10621">MPMVKNLENVHQELMDIARESNRLCYTKYTSDDVEKLQNRLRQIDSQYNEGAFRNPEINYGCYEDEGQAQVSGELEKVHNTLHRMLSRID</sequence>
<keyword evidence="2" id="KW-1185">Reference proteome</keyword>
<gene>
    <name evidence="1" type="primary">PARPA_09188.1 scaffold 35568</name>
</gene>
<dbReference type="Pfam" id="PF10303">
    <property type="entry name" value="DUF2408"/>
    <property type="match status" value="1"/>
</dbReference>
<name>A0A0B7NI34_9FUNG</name>
<organism evidence="1 2">
    <name type="scientific">Parasitella parasitica</name>
    <dbReference type="NCBI Taxonomy" id="35722"/>
    <lineage>
        <taxon>Eukaryota</taxon>
        <taxon>Fungi</taxon>
        <taxon>Fungi incertae sedis</taxon>
        <taxon>Mucoromycota</taxon>
        <taxon>Mucoromycotina</taxon>
        <taxon>Mucoromycetes</taxon>
        <taxon>Mucorales</taxon>
        <taxon>Mucorineae</taxon>
        <taxon>Mucoraceae</taxon>
        <taxon>Parasitella</taxon>
    </lineage>
</organism>
<dbReference type="AlphaFoldDB" id="A0A0B7NI34"/>
<protein>
    <submittedName>
        <fullName evidence="1">Uncharacterized protein</fullName>
    </submittedName>
</protein>
<evidence type="ECO:0000313" key="1">
    <source>
        <dbReference type="EMBL" id="CEP14997.1"/>
    </source>
</evidence>
<reference evidence="1 2" key="1">
    <citation type="submission" date="2014-09" db="EMBL/GenBank/DDBJ databases">
        <authorList>
            <person name="Ellenberger Sabrina"/>
        </authorList>
    </citation>
    <scope>NUCLEOTIDE SEQUENCE [LARGE SCALE GENOMIC DNA]</scope>
    <source>
        <strain evidence="1 2">CBS 412.66</strain>
    </source>
</reference>
<dbReference type="InterPro" id="IPR018810">
    <property type="entry name" value="UPF0662"/>
</dbReference>
<dbReference type="OrthoDB" id="2098303at2759"/>
<dbReference type="EMBL" id="LN731785">
    <property type="protein sequence ID" value="CEP14997.1"/>
    <property type="molecule type" value="Genomic_DNA"/>
</dbReference>
<proteinExistence type="predicted"/>
<accession>A0A0B7NI34</accession>
<dbReference type="Proteomes" id="UP000054107">
    <property type="component" value="Unassembled WGS sequence"/>
</dbReference>